<dbReference type="AlphaFoldDB" id="A0AAD7A2F0"/>
<dbReference type="Proteomes" id="UP001218218">
    <property type="component" value="Unassembled WGS sequence"/>
</dbReference>
<dbReference type="PANTHER" id="PTHR10039">
    <property type="entry name" value="AMELOGENIN"/>
    <property type="match status" value="1"/>
</dbReference>
<dbReference type="InterPro" id="IPR027417">
    <property type="entry name" value="P-loop_NTPase"/>
</dbReference>
<evidence type="ECO:0000259" key="3">
    <source>
        <dbReference type="Pfam" id="PF24883"/>
    </source>
</evidence>
<proteinExistence type="predicted"/>
<dbReference type="SUPFAM" id="SSF52540">
    <property type="entry name" value="P-loop containing nucleoside triphosphate hydrolases"/>
    <property type="match status" value="1"/>
</dbReference>
<reference evidence="4" key="1">
    <citation type="submission" date="2023-03" db="EMBL/GenBank/DDBJ databases">
        <title>Massive genome expansion in bonnet fungi (Mycena s.s.) driven by repeated elements and novel gene families across ecological guilds.</title>
        <authorList>
            <consortium name="Lawrence Berkeley National Laboratory"/>
            <person name="Harder C.B."/>
            <person name="Miyauchi S."/>
            <person name="Viragh M."/>
            <person name="Kuo A."/>
            <person name="Thoen E."/>
            <person name="Andreopoulos B."/>
            <person name="Lu D."/>
            <person name="Skrede I."/>
            <person name="Drula E."/>
            <person name="Henrissat B."/>
            <person name="Morin E."/>
            <person name="Kohler A."/>
            <person name="Barry K."/>
            <person name="LaButti K."/>
            <person name="Morin E."/>
            <person name="Salamov A."/>
            <person name="Lipzen A."/>
            <person name="Mereny Z."/>
            <person name="Hegedus B."/>
            <person name="Baldrian P."/>
            <person name="Stursova M."/>
            <person name="Weitz H."/>
            <person name="Taylor A."/>
            <person name="Grigoriev I.V."/>
            <person name="Nagy L.G."/>
            <person name="Martin F."/>
            <person name="Kauserud H."/>
        </authorList>
    </citation>
    <scope>NUCLEOTIDE SEQUENCE</scope>
    <source>
        <strain evidence="4">CBHHK002</strain>
    </source>
</reference>
<accession>A0AAD7A2F0</accession>
<evidence type="ECO:0000313" key="4">
    <source>
        <dbReference type="EMBL" id="KAJ7348134.1"/>
    </source>
</evidence>
<dbReference type="EMBL" id="JARIHO010000018">
    <property type="protein sequence ID" value="KAJ7348134.1"/>
    <property type="molecule type" value="Genomic_DNA"/>
</dbReference>
<protein>
    <recommendedName>
        <fullName evidence="3">Nephrocystin 3-like N-terminal domain-containing protein</fullName>
    </recommendedName>
</protein>
<feature type="domain" description="Nephrocystin 3-like N-terminal" evidence="3">
    <location>
        <begin position="134"/>
        <end position="293"/>
    </location>
</feature>
<dbReference type="InterPro" id="IPR056884">
    <property type="entry name" value="NPHP3-like_N"/>
</dbReference>
<sequence length="829" mass="93780">MTGEARDTGEAGYGNPRPIQHIADDQSAGVIRTQRRVPRHYNQPYGLVEHRYHNAAEESQDHHFIGWPPFPNSQGIPANSYRVGGNMTQLQVTSYGESGLDILYHFIAMGATHDSGERFAEPACHPGTRIAVLEQLSAWANDQRPESSILWLHGPAGMGKSAIAQMFAGNCKNSGRLGASFFFKRGDPERGSWHRLFSTLAYQLAYSVSGLLLHVQRAVEANKLVVNQAKELQFQRLIVETLQQAPMPEVLPVLVLDGLDECEDPKIQQNILRLFIDAIHMHQLPIRILIASRPELHIHGVFQTNATFNICRLMELSADKTAYEDIRKYLHNEFSRIRAEYFAYGIDLGDMWPPPEDLESLVKKSSGIFIYPATVIRFIGDLYSGSHPQERLNSVLSLDPESTAPLDDLYTQILSVVKCNVHQLRILHVIWQSKSGLSLLGLDPEEIDLLLDLHRGSSRLALHCLHSLLKVPPIVTRFGFRQLLEVFHASFPDFLGDPRRSKGWCVALPWLYFDLLHCMIRLLSSPPSTACAAAFYRGVIGSLPKILSNATPCDQLFNLLRNTVFQNSLFLQNELSSPWPQRGSEYPTDLIQLWECHQFISALTKNLENFSPKKCSPTFKYDHLYTWILSGQSTLIFILSTQARLGLLGPILRLFDLSYRVFEPFFAFHKRLELPFPAGDSPLDFIADPDRAGPLYMRLQVIAETVVLRWIVRAREFVIAGDFLPSLLGPHLFQPDIPFQQPSGGLLKIIKYCRPSSKILNELAALDLSKICDQISDDQVHKDFHEQTLWADGLLCIVNWLQVENHTHPGDVTDWGFTFLRPSLNPHKK</sequence>
<dbReference type="Pfam" id="PF24883">
    <property type="entry name" value="NPHP3_N"/>
    <property type="match status" value="1"/>
</dbReference>
<evidence type="ECO:0000313" key="5">
    <source>
        <dbReference type="Proteomes" id="UP001218218"/>
    </source>
</evidence>
<gene>
    <name evidence="4" type="ORF">DFH08DRAFT_157608</name>
</gene>
<keyword evidence="1" id="KW-0677">Repeat</keyword>
<comment type="caution">
    <text evidence="4">The sequence shown here is derived from an EMBL/GenBank/DDBJ whole genome shotgun (WGS) entry which is preliminary data.</text>
</comment>
<feature type="region of interest" description="Disordered" evidence="2">
    <location>
        <begin position="1"/>
        <end position="27"/>
    </location>
</feature>
<evidence type="ECO:0000256" key="2">
    <source>
        <dbReference type="SAM" id="MobiDB-lite"/>
    </source>
</evidence>
<evidence type="ECO:0000256" key="1">
    <source>
        <dbReference type="ARBA" id="ARBA00022737"/>
    </source>
</evidence>
<dbReference type="Gene3D" id="3.40.50.300">
    <property type="entry name" value="P-loop containing nucleotide triphosphate hydrolases"/>
    <property type="match status" value="1"/>
</dbReference>
<name>A0AAD7A2F0_9AGAR</name>
<keyword evidence="5" id="KW-1185">Reference proteome</keyword>
<dbReference type="PANTHER" id="PTHR10039:SF17">
    <property type="entry name" value="FUNGAL STAND N-TERMINAL GOODBYE DOMAIN-CONTAINING PROTEIN-RELATED"/>
    <property type="match status" value="1"/>
</dbReference>
<organism evidence="4 5">
    <name type="scientific">Mycena albidolilacea</name>
    <dbReference type="NCBI Taxonomy" id="1033008"/>
    <lineage>
        <taxon>Eukaryota</taxon>
        <taxon>Fungi</taxon>
        <taxon>Dikarya</taxon>
        <taxon>Basidiomycota</taxon>
        <taxon>Agaricomycotina</taxon>
        <taxon>Agaricomycetes</taxon>
        <taxon>Agaricomycetidae</taxon>
        <taxon>Agaricales</taxon>
        <taxon>Marasmiineae</taxon>
        <taxon>Mycenaceae</taxon>
        <taxon>Mycena</taxon>
    </lineage>
</organism>